<comment type="caution">
    <text evidence="3">The sequence shown here is derived from an EMBL/GenBank/DDBJ whole genome shotgun (WGS) entry which is preliminary data.</text>
</comment>
<keyword evidence="4" id="KW-1185">Reference proteome</keyword>
<dbReference type="GO" id="GO:0016094">
    <property type="term" value="P:polyprenol biosynthetic process"/>
    <property type="evidence" value="ECO:0000318"/>
    <property type="project" value="GO_Central"/>
</dbReference>
<accession>A0A1U8FSH2</accession>
<dbReference type="EC" id="2.5.1.-" evidence="2"/>
<reference evidence="3 4" key="2">
    <citation type="journal article" date="2017" name="Genome Biol.">
        <title>New reference genome sequences of hot pepper reveal the massive evolution of plant disease-resistance genes by retroduplication.</title>
        <authorList>
            <person name="Kim S."/>
            <person name="Park J."/>
            <person name="Yeom S.I."/>
            <person name="Kim Y.M."/>
            <person name="Seo E."/>
            <person name="Kim K.T."/>
            <person name="Kim M.S."/>
            <person name="Lee J.M."/>
            <person name="Cheong K."/>
            <person name="Shin H.S."/>
            <person name="Kim S.B."/>
            <person name="Han K."/>
            <person name="Lee J."/>
            <person name="Park M."/>
            <person name="Lee H.A."/>
            <person name="Lee H.Y."/>
            <person name="Lee Y."/>
            <person name="Oh S."/>
            <person name="Lee J.H."/>
            <person name="Choi E."/>
            <person name="Choi E."/>
            <person name="Lee S.E."/>
            <person name="Jeon J."/>
            <person name="Kim H."/>
            <person name="Choi G."/>
            <person name="Song H."/>
            <person name="Lee J."/>
            <person name="Lee S.C."/>
            <person name="Kwon J.K."/>
            <person name="Lee H.Y."/>
            <person name="Koo N."/>
            <person name="Hong Y."/>
            <person name="Kim R.W."/>
            <person name="Kang W.H."/>
            <person name="Huh J.H."/>
            <person name="Kang B.C."/>
            <person name="Yang T.J."/>
            <person name="Lee Y.H."/>
            <person name="Bennetzen J.L."/>
            <person name="Choi D."/>
        </authorList>
    </citation>
    <scope>NUCLEOTIDE SEQUENCE [LARGE SCALE GENOMIC DNA]</scope>
    <source>
        <strain evidence="4">cv. CM334</strain>
    </source>
</reference>
<evidence type="ECO:0000313" key="4">
    <source>
        <dbReference type="Proteomes" id="UP000222542"/>
    </source>
</evidence>
<dbReference type="KEGG" id="cann:107861289"/>
<keyword evidence="1 2" id="KW-0808">Transferase</keyword>
<evidence type="ECO:0000256" key="1">
    <source>
        <dbReference type="ARBA" id="ARBA00022679"/>
    </source>
</evidence>
<dbReference type="InterPro" id="IPR018520">
    <property type="entry name" value="UPP_synth-like_CS"/>
</dbReference>
<dbReference type="PROSITE" id="PS01066">
    <property type="entry name" value="UPP_SYNTHASE"/>
    <property type="match status" value="1"/>
</dbReference>
<dbReference type="GO" id="GO:0005783">
    <property type="term" value="C:endoplasmic reticulum"/>
    <property type="evidence" value="ECO:0000318"/>
    <property type="project" value="GO_Central"/>
</dbReference>
<evidence type="ECO:0000313" key="3">
    <source>
        <dbReference type="EMBL" id="PHT90965.1"/>
    </source>
</evidence>
<dbReference type="SUPFAM" id="SSF64005">
    <property type="entry name" value="Undecaprenyl diphosphate synthase"/>
    <property type="match status" value="1"/>
</dbReference>
<dbReference type="PANTHER" id="PTHR10291:SF40">
    <property type="entry name" value="ALKYL TRANSFERASE"/>
    <property type="match status" value="1"/>
</dbReference>
<evidence type="ECO:0000256" key="2">
    <source>
        <dbReference type="RuleBase" id="RU363018"/>
    </source>
</evidence>
<dbReference type="SMR" id="A0A1U8FSH2"/>
<dbReference type="STRING" id="4072.A0A1U8FSH2"/>
<dbReference type="CDD" id="cd00475">
    <property type="entry name" value="Cis_IPPS"/>
    <property type="match status" value="1"/>
</dbReference>
<dbReference type="InterPro" id="IPR001441">
    <property type="entry name" value="UPP_synth-like"/>
</dbReference>
<dbReference type="Pfam" id="PF01255">
    <property type="entry name" value="Prenyltransf"/>
    <property type="match status" value="1"/>
</dbReference>
<gene>
    <name evidence="3" type="ORF">T459_06078</name>
</gene>
<dbReference type="InterPro" id="IPR036424">
    <property type="entry name" value="UPP_synth-like_sf"/>
</dbReference>
<dbReference type="AlphaFoldDB" id="A0A1U8FSH2"/>
<dbReference type="GO" id="GO:0000287">
    <property type="term" value="F:magnesium ion binding"/>
    <property type="evidence" value="ECO:0007669"/>
    <property type="project" value="UniProtKB-ARBA"/>
</dbReference>
<dbReference type="OrthoDB" id="4173905at2759"/>
<dbReference type="HAMAP" id="MF_01139">
    <property type="entry name" value="ISPT"/>
    <property type="match status" value="1"/>
</dbReference>
<proteinExistence type="inferred from homology"/>
<comment type="similarity">
    <text evidence="2">Belongs to the UPP synthase family.</text>
</comment>
<dbReference type="Gene3D" id="3.40.1180.10">
    <property type="entry name" value="Decaprenyl diphosphate synthase-like"/>
    <property type="match status" value="1"/>
</dbReference>
<protein>
    <recommendedName>
        <fullName evidence="2">Alkyl transferase</fullName>
        <ecNumber evidence="2">2.5.1.-</ecNumber>
    </recommendedName>
</protein>
<organism evidence="3 4">
    <name type="scientific">Capsicum annuum</name>
    <name type="common">Capsicum pepper</name>
    <dbReference type="NCBI Taxonomy" id="4072"/>
    <lineage>
        <taxon>Eukaryota</taxon>
        <taxon>Viridiplantae</taxon>
        <taxon>Streptophyta</taxon>
        <taxon>Embryophyta</taxon>
        <taxon>Tracheophyta</taxon>
        <taxon>Spermatophyta</taxon>
        <taxon>Magnoliopsida</taxon>
        <taxon>eudicotyledons</taxon>
        <taxon>Gunneridae</taxon>
        <taxon>Pentapetalae</taxon>
        <taxon>asterids</taxon>
        <taxon>lamiids</taxon>
        <taxon>Solanales</taxon>
        <taxon>Solanaceae</taxon>
        <taxon>Solanoideae</taxon>
        <taxon>Capsiceae</taxon>
        <taxon>Capsicum</taxon>
    </lineage>
</organism>
<dbReference type="PANTHER" id="PTHR10291">
    <property type="entry name" value="DEHYDRODOLICHYL DIPHOSPHATE SYNTHASE FAMILY MEMBER"/>
    <property type="match status" value="1"/>
</dbReference>
<dbReference type="Gramene" id="PHT90965">
    <property type="protein sequence ID" value="PHT90965"/>
    <property type="gene ID" value="T459_06078"/>
</dbReference>
<dbReference type="NCBIfam" id="TIGR00055">
    <property type="entry name" value="uppS"/>
    <property type="match status" value="1"/>
</dbReference>
<name>A0A1U8FSH2_CAPAN</name>
<dbReference type="OMA" id="SACEHTI"/>
<reference evidence="3 4" key="1">
    <citation type="journal article" date="2014" name="Nat. Genet.">
        <title>Genome sequence of the hot pepper provides insights into the evolution of pungency in Capsicum species.</title>
        <authorList>
            <person name="Kim S."/>
            <person name="Park M."/>
            <person name="Yeom S.I."/>
            <person name="Kim Y.M."/>
            <person name="Lee J.M."/>
            <person name="Lee H.A."/>
            <person name="Seo E."/>
            <person name="Choi J."/>
            <person name="Cheong K."/>
            <person name="Kim K.T."/>
            <person name="Jung K."/>
            <person name="Lee G.W."/>
            <person name="Oh S.K."/>
            <person name="Bae C."/>
            <person name="Kim S.B."/>
            <person name="Lee H.Y."/>
            <person name="Kim S.Y."/>
            <person name="Kim M.S."/>
            <person name="Kang B.C."/>
            <person name="Jo Y.D."/>
            <person name="Yang H.B."/>
            <person name="Jeong H.J."/>
            <person name="Kang W.H."/>
            <person name="Kwon J.K."/>
            <person name="Shin C."/>
            <person name="Lim J.Y."/>
            <person name="Park J.H."/>
            <person name="Huh J.H."/>
            <person name="Kim J.S."/>
            <person name="Kim B.D."/>
            <person name="Cohen O."/>
            <person name="Paran I."/>
            <person name="Suh M.C."/>
            <person name="Lee S.B."/>
            <person name="Kim Y.K."/>
            <person name="Shin Y."/>
            <person name="Noh S.J."/>
            <person name="Park J."/>
            <person name="Seo Y.S."/>
            <person name="Kwon S.Y."/>
            <person name="Kim H.A."/>
            <person name="Park J.M."/>
            <person name="Kim H.J."/>
            <person name="Choi S.B."/>
            <person name="Bosland P.W."/>
            <person name="Reeves G."/>
            <person name="Jo S.H."/>
            <person name="Lee B.W."/>
            <person name="Cho H.T."/>
            <person name="Choi H.S."/>
            <person name="Lee M.S."/>
            <person name="Yu Y."/>
            <person name="Do Choi Y."/>
            <person name="Park B.S."/>
            <person name="van Deynze A."/>
            <person name="Ashrafi H."/>
            <person name="Hill T."/>
            <person name="Kim W.T."/>
            <person name="Pai H.S."/>
            <person name="Ahn H.K."/>
            <person name="Yeam I."/>
            <person name="Giovannoni J.J."/>
            <person name="Rose J.K."/>
            <person name="Sorensen I."/>
            <person name="Lee S.J."/>
            <person name="Kim R.W."/>
            <person name="Choi I.Y."/>
            <person name="Choi B.S."/>
            <person name="Lim J.S."/>
            <person name="Lee Y.H."/>
            <person name="Choi D."/>
        </authorList>
    </citation>
    <scope>NUCLEOTIDE SEQUENCE [LARGE SCALE GENOMIC DNA]</scope>
    <source>
        <strain evidence="4">cv. CM334</strain>
    </source>
</reference>
<dbReference type="EMBL" id="AYRZ02000002">
    <property type="protein sequence ID" value="PHT90965.1"/>
    <property type="molecule type" value="Genomic_DNA"/>
</dbReference>
<sequence length="305" mass="35318">MRKQFFQQLMMSLDLYWKTLKGTDALAVRLFGGSLLYIRGLLVRLLSIGSMPKHIAFILDGNRRYAKKHNMDRGTGYRAGFLAIMSMLQYCYEFGVEYTTIYAFSIDNFKRRPEEVQLLMDLLLEKIQKLLHDKSMVNQYGVRVHFVGNLKLLREPVRVAAEEVMKATANNTKITLLVCLAYSSTDEIVHAVQASCQEKWNEVQQVNANKAQNVEMTKQMPEQNDVIKLVDIERHMDMSLAPDPDILIRTSGATRLSNFLLWQTTDCVLYSPKTLFPEIGLPHLIWAVLKFQRQYPHLQKRKKQL</sequence>
<dbReference type="GO" id="GO:0004659">
    <property type="term" value="F:prenyltransferase activity"/>
    <property type="evidence" value="ECO:0007669"/>
    <property type="project" value="UniProtKB-ARBA"/>
</dbReference>
<dbReference type="Proteomes" id="UP000222542">
    <property type="component" value="Unassembled WGS sequence"/>
</dbReference>